<keyword evidence="9" id="KW-0809">Transit peptide</keyword>
<accession>A0A9W8BD00</accession>
<dbReference type="Gene3D" id="3.40.30.10">
    <property type="entry name" value="Glutaredoxin"/>
    <property type="match status" value="1"/>
</dbReference>
<dbReference type="Proteomes" id="UP001151582">
    <property type="component" value="Unassembled WGS sequence"/>
</dbReference>
<comment type="similarity">
    <text evidence="2">Belongs to the TIM50 family.</text>
</comment>
<proteinExistence type="inferred from homology"/>
<dbReference type="InterPro" id="IPR004274">
    <property type="entry name" value="FCP1_dom"/>
</dbReference>
<dbReference type="Gene3D" id="3.40.50.1000">
    <property type="entry name" value="HAD superfamily/HAD-like"/>
    <property type="match status" value="1"/>
</dbReference>
<dbReference type="OrthoDB" id="287041at2759"/>
<dbReference type="PROSITE" id="PS50969">
    <property type="entry name" value="FCP1"/>
    <property type="match status" value="1"/>
</dbReference>
<dbReference type="AlphaFoldDB" id="A0A9W8BD00"/>
<dbReference type="GO" id="GO:0005743">
    <property type="term" value="C:mitochondrial inner membrane"/>
    <property type="evidence" value="ECO:0007669"/>
    <property type="project" value="UniProtKB-SubCell"/>
</dbReference>
<evidence type="ECO:0000256" key="2">
    <source>
        <dbReference type="ARBA" id="ARBA00006344"/>
    </source>
</evidence>
<sequence length="630" mass="70951">MPSDLKPDGSTRVQIYGSSVSGNRKYKTEFLKLTQFLQAEEVLFEFVDIAADEAAKAYMRGKATNVTSIPLLFCDGEYRGTFEQAAEAVEGFELRDFLGLDDEPVHLDDVSNLTEEQIAKLTEEIDKPPPAAQAAVRPALRSSQILMRSYASESDRPIKLDPTPVETKQGTAATEPTASEPSKDNTENPAQARPQSIYDLDPLLRGAQELHKAASEAADSKPSTQEPTPESHPLQAVQTDAPHDRQSPQRARRPGGSGSRRRAEPSDNRAWRITLGLLTAGGLGSLFYFGRPIDPNDKALMERCDIPADQLAPLTGMWARAKFRMADLRRQFTSPAWDHLLPEPLPEQYQRPYTLLINLDETLIHSSWDVDNGWRVAKRPGVDFFLGYLSKFYEIVIFTTQPSYSAMPIIEKLDPYGYTMYQLYRESTRYEDGKYIKDISNLNRDLSKVIALDSNPEAYCRQPLNLLSVQPWRGDPTDDYLDRLLPFLEFLAMNDVSDVRKVLQSYEGKDVAVEFQKWEDAVKRTLRAQWEEEQEKKKGGLASWLSMASPTGGSAVANEPPVPLFEQNRQALRKAFIEEQETIKEQAEAERQRMMEEQAQQLKEMKLTMWKLITEGVPPPPSANGGPQAS</sequence>
<feature type="region of interest" description="Disordered" evidence="15">
    <location>
        <begin position="150"/>
        <end position="195"/>
    </location>
</feature>
<evidence type="ECO:0000256" key="8">
    <source>
        <dbReference type="ARBA" id="ARBA00022927"/>
    </source>
</evidence>
<dbReference type="CDD" id="cd07521">
    <property type="entry name" value="HAD_FCP1-like"/>
    <property type="match status" value="1"/>
</dbReference>
<evidence type="ECO:0000256" key="14">
    <source>
        <dbReference type="SAM" id="Coils"/>
    </source>
</evidence>
<dbReference type="Pfam" id="PF04908">
    <property type="entry name" value="SH3BGR"/>
    <property type="match status" value="1"/>
</dbReference>
<dbReference type="InterPro" id="IPR050365">
    <property type="entry name" value="TIM50"/>
</dbReference>
<keyword evidence="14" id="KW-0175">Coiled coil</keyword>
<evidence type="ECO:0000313" key="18">
    <source>
        <dbReference type="Proteomes" id="UP001151582"/>
    </source>
</evidence>
<dbReference type="SUPFAM" id="SSF52833">
    <property type="entry name" value="Thioredoxin-like"/>
    <property type="match status" value="1"/>
</dbReference>
<keyword evidence="8" id="KW-0653">Protein transport</keyword>
<keyword evidence="6" id="KW-0812">Transmembrane</keyword>
<feature type="coiled-coil region" evidence="14">
    <location>
        <begin position="577"/>
        <end position="604"/>
    </location>
</feature>
<evidence type="ECO:0000256" key="7">
    <source>
        <dbReference type="ARBA" id="ARBA00022792"/>
    </source>
</evidence>
<dbReference type="SMART" id="SM00577">
    <property type="entry name" value="CPDc"/>
    <property type="match status" value="1"/>
</dbReference>
<feature type="region of interest" description="Disordered" evidence="15">
    <location>
        <begin position="210"/>
        <end position="267"/>
    </location>
</feature>
<dbReference type="Pfam" id="PF03031">
    <property type="entry name" value="NIF"/>
    <property type="match status" value="1"/>
</dbReference>
<dbReference type="InterPro" id="IPR006993">
    <property type="entry name" value="Glut_rich_SH3-bd"/>
</dbReference>
<keyword evidence="7" id="KW-0999">Mitochondrion inner membrane</keyword>
<evidence type="ECO:0000256" key="3">
    <source>
        <dbReference type="ARBA" id="ARBA00013483"/>
    </source>
</evidence>
<dbReference type="InterPro" id="IPR036249">
    <property type="entry name" value="Thioredoxin-like_sf"/>
</dbReference>
<dbReference type="SUPFAM" id="SSF56784">
    <property type="entry name" value="HAD-like"/>
    <property type="match status" value="1"/>
</dbReference>
<keyword evidence="18" id="KW-1185">Reference proteome</keyword>
<evidence type="ECO:0000256" key="12">
    <source>
        <dbReference type="ARBA" id="ARBA00023128"/>
    </source>
</evidence>
<feature type="domain" description="FCP1 homology" evidence="16">
    <location>
        <begin position="348"/>
        <end position="491"/>
    </location>
</feature>
<feature type="compositionally biased region" description="Polar residues" evidence="15">
    <location>
        <begin position="166"/>
        <end position="180"/>
    </location>
</feature>
<organism evidence="17 18">
    <name type="scientific">Dimargaris verticillata</name>
    <dbReference type="NCBI Taxonomy" id="2761393"/>
    <lineage>
        <taxon>Eukaryota</taxon>
        <taxon>Fungi</taxon>
        <taxon>Fungi incertae sedis</taxon>
        <taxon>Zoopagomycota</taxon>
        <taxon>Kickxellomycotina</taxon>
        <taxon>Dimargaritomycetes</taxon>
        <taxon>Dimargaritales</taxon>
        <taxon>Dimargaritaceae</taxon>
        <taxon>Dimargaris</taxon>
    </lineage>
</organism>
<keyword evidence="11" id="KW-0811">Translocation</keyword>
<evidence type="ECO:0000256" key="13">
    <source>
        <dbReference type="ARBA" id="ARBA00023136"/>
    </source>
</evidence>
<reference evidence="17" key="1">
    <citation type="submission" date="2022-07" db="EMBL/GenBank/DDBJ databases">
        <title>Phylogenomic reconstructions and comparative analyses of Kickxellomycotina fungi.</title>
        <authorList>
            <person name="Reynolds N.K."/>
            <person name="Stajich J.E."/>
            <person name="Barry K."/>
            <person name="Grigoriev I.V."/>
            <person name="Crous P."/>
            <person name="Smith M.E."/>
        </authorList>
    </citation>
    <scope>NUCLEOTIDE SEQUENCE</scope>
    <source>
        <strain evidence="17">RSA 567</strain>
    </source>
</reference>
<name>A0A9W8BD00_9FUNG</name>
<dbReference type="FunFam" id="3.40.50.1000:FF:000019">
    <property type="entry name" value="Mitochondrial import inner membrane translocase subunit TIM50"/>
    <property type="match status" value="1"/>
</dbReference>
<protein>
    <recommendedName>
        <fullName evidence="4">Mitochondrial import inner membrane translocase subunit TIM50</fullName>
    </recommendedName>
    <alternativeName>
        <fullName evidence="3">Mitochondrial import inner membrane translocase subunit tim50</fullName>
    </alternativeName>
</protein>
<dbReference type="PANTHER" id="PTHR12210">
    <property type="entry name" value="DULLARD PROTEIN PHOSPHATASE"/>
    <property type="match status" value="1"/>
</dbReference>
<comment type="subcellular location">
    <subcellularLocation>
        <location evidence="1">Mitochondrion inner membrane</location>
        <topology evidence="1">Single-pass membrane protein</topology>
    </subcellularLocation>
</comment>
<gene>
    <name evidence="17" type="primary">TIM50</name>
    <name evidence="17" type="ORF">H4R34_000576</name>
</gene>
<evidence type="ECO:0000256" key="9">
    <source>
        <dbReference type="ARBA" id="ARBA00022946"/>
    </source>
</evidence>
<dbReference type="EMBL" id="JANBQB010000016">
    <property type="protein sequence ID" value="KAJ1984541.1"/>
    <property type="molecule type" value="Genomic_DNA"/>
</dbReference>
<keyword evidence="13" id="KW-0472">Membrane</keyword>
<evidence type="ECO:0000256" key="11">
    <source>
        <dbReference type="ARBA" id="ARBA00023010"/>
    </source>
</evidence>
<evidence type="ECO:0000256" key="15">
    <source>
        <dbReference type="SAM" id="MobiDB-lite"/>
    </source>
</evidence>
<keyword evidence="5" id="KW-0813">Transport</keyword>
<evidence type="ECO:0000256" key="6">
    <source>
        <dbReference type="ARBA" id="ARBA00022692"/>
    </source>
</evidence>
<evidence type="ECO:0000259" key="16">
    <source>
        <dbReference type="PROSITE" id="PS50969"/>
    </source>
</evidence>
<evidence type="ECO:0000256" key="4">
    <source>
        <dbReference type="ARBA" id="ARBA00020799"/>
    </source>
</evidence>
<dbReference type="InterPro" id="IPR036412">
    <property type="entry name" value="HAD-like_sf"/>
</dbReference>
<evidence type="ECO:0000256" key="5">
    <source>
        <dbReference type="ARBA" id="ARBA00022448"/>
    </source>
</evidence>
<evidence type="ECO:0000313" key="17">
    <source>
        <dbReference type="EMBL" id="KAJ1984541.1"/>
    </source>
</evidence>
<evidence type="ECO:0000256" key="1">
    <source>
        <dbReference type="ARBA" id="ARBA00004434"/>
    </source>
</evidence>
<keyword evidence="10" id="KW-1133">Transmembrane helix</keyword>
<evidence type="ECO:0000256" key="10">
    <source>
        <dbReference type="ARBA" id="ARBA00022989"/>
    </source>
</evidence>
<dbReference type="InterPro" id="IPR023214">
    <property type="entry name" value="HAD_sf"/>
</dbReference>
<dbReference type="GO" id="GO:0015031">
    <property type="term" value="P:protein transport"/>
    <property type="evidence" value="ECO:0007669"/>
    <property type="project" value="UniProtKB-KW"/>
</dbReference>
<comment type="caution">
    <text evidence="17">The sequence shown here is derived from an EMBL/GenBank/DDBJ whole genome shotgun (WGS) entry which is preliminary data.</text>
</comment>
<keyword evidence="12" id="KW-0496">Mitochondrion</keyword>